<feature type="transmembrane region" description="Helical" evidence="2">
    <location>
        <begin position="127"/>
        <end position="151"/>
    </location>
</feature>
<feature type="transmembrane region" description="Helical" evidence="2">
    <location>
        <begin position="176"/>
        <end position="201"/>
    </location>
</feature>
<dbReference type="AlphaFoldDB" id="A0A8H6SJK0"/>
<feature type="transmembrane region" description="Helical" evidence="2">
    <location>
        <begin position="225"/>
        <end position="249"/>
    </location>
</feature>
<feature type="region of interest" description="Disordered" evidence="1">
    <location>
        <begin position="293"/>
        <end position="317"/>
    </location>
</feature>
<accession>A0A8H6SJK0</accession>
<evidence type="ECO:0000256" key="2">
    <source>
        <dbReference type="SAM" id="Phobius"/>
    </source>
</evidence>
<gene>
    <name evidence="3" type="ORF">HMN09_00944100</name>
</gene>
<dbReference type="EMBL" id="JACAZE010000013">
    <property type="protein sequence ID" value="KAF7300591.1"/>
    <property type="molecule type" value="Genomic_DNA"/>
</dbReference>
<feature type="compositionally biased region" description="Basic and acidic residues" evidence="1">
    <location>
        <begin position="308"/>
        <end position="317"/>
    </location>
</feature>
<feature type="transmembrane region" description="Helical" evidence="2">
    <location>
        <begin position="86"/>
        <end position="107"/>
    </location>
</feature>
<sequence>MLDSESLLVSQRAGPAPNKPAIVLFDVLLFVALFAQLGLIAIVRFSRLERMKSWYLLLITSTAFCASFLLLVGHQTGREPPANFCTFSAGLIYAGPPMISAAALFLVIELHLRLTSVLFGRKISSSFIYWAVGGVAVSQGIPFWMALTIGLSDTAVIRRDPGGVYCHVVGSEVPTWLTACFVLGYGIVMLGMEVTTARHLFQQRKSIRPSKVPVRVRSSDFPIHLFMRTVLFTLTGIFAMVTTLVMNVVDFNNSSFSLLPIIPLAVVVIFGTQEDILRVVFCCQRQRRFDPATAAEDRRVGGDGGLGAKKESDSSAV</sequence>
<keyword evidence="2" id="KW-0472">Membrane</keyword>
<feature type="transmembrane region" description="Helical" evidence="2">
    <location>
        <begin position="54"/>
        <end position="74"/>
    </location>
</feature>
<proteinExistence type="predicted"/>
<organism evidence="3 4">
    <name type="scientific">Mycena chlorophos</name>
    <name type="common">Agaric fungus</name>
    <name type="synonym">Agaricus chlorophos</name>
    <dbReference type="NCBI Taxonomy" id="658473"/>
    <lineage>
        <taxon>Eukaryota</taxon>
        <taxon>Fungi</taxon>
        <taxon>Dikarya</taxon>
        <taxon>Basidiomycota</taxon>
        <taxon>Agaricomycotina</taxon>
        <taxon>Agaricomycetes</taxon>
        <taxon>Agaricomycetidae</taxon>
        <taxon>Agaricales</taxon>
        <taxon>Marasmiineae</taxon>
        <taxon>Mycenaceae</taxon>
        <taxon>Mycena</taxon>
    </lineage>
</organism>
<reference evidence="3" key="1">
    <citation type="submission" date="2020-05" db="EMBL/GenBank/DDBJ databases">
        <title>Mycena genomes resolve the evolution of fungal bioluminescence.</title>
        <authorList>
            <person name="Tsai I.J."/>
        </authorList>
    </citation>
    <scope>NUCLEOTIDE SEQUENCE</scope>
    <source>
        <strain evidence="3">110903Hualien_Pintung</strain>
    </source>
</reference>
<evidence type="ECO:0000256" key="1">
    <source>
        <dbReference type="SAM" id="MobiDB-lite"/>
    </source>
</evidence>
<feature type="transmembrane region" description="Helical" evidence="2">
    <location>
        <begin position="20"/>
        <end position="42"/>
    </location>
</feature>
<evidence type="ECO:0000313" key="3">
    <source>
        <dbReference type="EMBL" id="KAF7300591.1"/>
    </source>
</evidence>
<comment type="caution">
    <text evidence="3">The sequence shown here is derived from an EMBL/GenBank/DDBJ whole genome shotgun (WGS) entry which is preliminary data.</text>
</comment>
<dbReference type="OrthoDB" id="2942412at2759"/>
<keyword evidence="2" id="KW-0812">Transmembrane</keyword>
<name>A0A8H6SJK0_MYCCL</name>
<keyword evidence="4" id="KW-1185">Reference proteome</keyword>
<keyword evidence="2" id="KW-1133">Transmembrane helix</keyword>
<protein>
    <submittedName>
        <fullName evidence="3">Uncharacterized protein</fullName>
    </submittedName>
</protein>
<feature type="transmembrane region" description="Helical" evidence="2">
    <location>
        <begin position="261"/>
        <end position="281"/>
    </location>
</feature>
<dbReference type="Proteomes" id="UP000613580">
    <property type="component" value="Unassembled WGS sequence"/>
</dbReference>
<evidence type="ECO:0000313" key="4">
    <source>
        <dbReference type="Proteomes" id="UP000613580"/>
    </source>
</evidence>